<evidence type="ECO:0000313" key="2">
    <source>
        <dbReference type="EMBL" id="MCG4565249.1"/>
    </source>
</evidence>
<dbReference type="OrthoDB" id="14319at2"/>
<dbReference type="Proteomes" id="UP000462760">
    <property type="component" value="Unassembled WGS sequence"/>
</dbReference>
<reference evidence="2" key="2">
    <citation type="submission" date="2022-01" db="EMBL/GenBank/DDBJ databases">
        <title>Collection of gut derived symbiotic bacterial strains cultured from healthy donors.</title>
        <authorList>
            <person name="Lin H."/>
            <person name="Kohout C."/>
            <person name="Waligurski E."/>
            <person name="Pamer E.G."/>
        </authorList>
    </citation>
    <scope>NUCLEOTIDE SEQUENCE</scope>
    <source>
        <strain evidence="2">MSK.14.39</strain>
    </source>
</reference>
<evidence type="ECO:0000256" key="1">
    <source>
        <dbReference type="SAM" id="Coils"/>
    </source>
</evidence>
<dbReference type="AlphaFoldDB" id="A0A844FJQ9"/>
<evidence type="ECO:0000313" key="4">
    <source>
        <dbReference type="Proteomes" id="UP000462760"/>
    </source>
</evidence>
<protein>
    <submittedName>
        <fullName evidence="3">Septum formation initiator family protein</fullName>
    </submittedName>
</protein>
<name>A0A844FJQ9_9FIRM</name>
<comment type="caution">
    <text evidence="3">The sequence shown here is derived from an EMBL/GenBank/DDBJ whole genome shotgun (WGS) entry which is preliminary data.</text>
</comment>
<organism evidence="3 4">
    <name type="scientific">Anaerosalibacter bizertensis</name>
    <dbReference type="NCBI Taxonomy" id="932217"/>
    <lineage>
        <taxon>Bacteria</taxon>
        <taxon>Bacillati</taxon>
        <taxon>Bacillota</taxon>
        <taxon>Tissierellia</taxon>
        <taxon>Tissierellales</taxon>
        <taxon>Sporanaerobacteraceae</taxon>
        <taxon>Anaerosalibacter</taxon>
    </lineage>
</organism>
<keyword evidence="1" id="KW-0175">Coiled coil</keyword>
<dbReference type="Proteomes" id="UP001108123">
    <property type="component" value="Unassembled WGS sequence"/>
</dbReference>
<keyword evidence="5" id="KW-1185">Reference proteome</keyword>
<gene>
    <name evidence="3" type="ORF">FYJ27_10210</name>
    <name evidence="2" type="ORF">L0P62_07295</name>
</gene>
<dbReference type="Pfam" id="PF04977">
    <property type="entry name" value="DivIC"/>
    <property type="match status" value="1"/>
</dbReference>
<dbReference type="RefSeq" id="WP_154484767.1">
    <property type="nucleotide sequence ID" value="NZ_JAHLOA010000005.1"/>
</dbReference>
<dbReference type="EMBL" id="JAKNID010000024">
    <property type="protein sequence ID" value="MCG4565249.1"/>
    <property type="molecule type" value="Genomic_DNA"/>
</dbReference>
<evidence type="ECO:0000313" key="5">
    <source>
        <dbReference type="Proteomes" id="UP001108123"/>
    </source>
</evidence>
<dbReference type="EMBL" id="VULR01000016">
    <property type="protein sequence ID" value="MSS44095.1"/>
    <property type="molecule type" value="Genomic_DNA"/>
</dbReference>
<dbReference type="InterPro" id="IPR007060">
    <property type="entry name" value="FtsL/DivIC"/>
</dbReference>
<feature type="coiled-coil region" evidence="1">
    <location>
        <begin position="27"/>
        <end position="68"/>
    </location>
</feature>
<accession>A0A844FJQ9</accession>
<evidence type="ECO:0000313" key="3">
    <source>
        <dbReference type="EMBL" id="MSS44095.1"/>
    </source>
</evidence>
<reference evidence="3 4" key="1">
    <citation type="submission" date="2019-08" db="EMBL/GenBank/DDBJ databases">
        <title>In-depth cultivation of the pig gut microbiome towards novel bacterial diversity and tailored functional studies.</title>
        <authorList>
            <person name="Wylensek D."/>
            <person name="Hitch T.C.A."/>
            <person name="Clavel T."/>
        </authorList>
    </citation>
    <scope>NUCLEOTIDE SEQUENCE [LARGE SCALE GENOMIC DNA]</scope>
    <source>
        <strain evidence="3 4">Med78-601-WT-4W-RMD-3</strain>
    </source>
</reference>
<proteinExistence type="predicted"/>
<sequence length="105" mass="12739">MGKKGKKKFRIRHMVLLLFAIYICSTIYSQRNMMKELEIEKNNTEEEIEKLKSEISEINIEIQNKDSLEFVEKIAREEFRMLKPREIIYIDKNKNKNPFLRKDNN</sequence>